<comment type="caution">
    <text evidence="4">The sequence shown here is derived from an EMBL/GenBank/DDBJ whole genome shotgun (WGS) entry which is preliminary data.</text>
</comment>
<sequence length="421" mass="48313">MIILFLSLISSISMRFVDEHGFDIPNIFKYSQFKILLDNSTAHSEPIELECVSSLYDTENSMGVSFTDDKCRFYVTGIKMGDTRITDGTFGSFNGCNRNLEYILDSIKYKYELHDDVYMLTTSDKYSKDEYPGIKYIGDMTDMDYLKENKVMDMNNLLQRGLIAAGLDGSVINFNVFVVKDPSVKDDEMNIDKILSGANEIFAGTGIRINTMDQININGGSVDDLEHFAQLMNEIKIKNDKILRASLIMLVKKSETKMKHLGMSYSGGADTLNKNYSVIYLRDSKSHFNQLLNARVVAHEIAHSMGVPHDKDDTNHVMSRVDFKASRSKKYLKFSTESLYYINKYYKKTQIRRTQTNTNRLVTSEADATALVNELRRDSYNQIVKERLNNKEPDTIRTKYYLVLSLLFYLFSIMVAVIYIK</sequence>
<dbReference type="GO" id="GO:0006508">
    <property type="term" value="P:proteolysis"/>
    <property type="evidence" value="ECO:0007669"/>
    <property type="project" value="InterPro"/>
</dbReference>
<dbReference type="EMBL" id="LWDP01000019">
    <property type="protein sequence ID" value="ORD94473.1"/>
    <property type="molecule type" value="Genomic_DNA"/>
</dbReference>
<feature type="transmembrane region" description="Helical" evidence="1">
    <location>
        <begin position="400"/>
        <end position="420"/>
    </location>
</feature>
<dbReference type="SUPFAM" id="SSF55486">
    <property type="entry name" value="Metalloproteases ('zincins'), catalytic domain"/>
    <property type="match status" value="1"/>
</dbReference>
<evidence type="ECO:0000259" key="3">
    <source>
        <dbReference type="Pfam" id="PF01421"/>
    </source>
</evidence>
<dbReference type="Pfam" id="PF01421">
    <property type="entry name" value="Reprolysin"/>
    <property type="match status" value="1"/>
</dbReference>
<accession>A0A1Y1S7M7</accession>
<dbReference type="InterPro" id="IPR001590">
    <property type="entry name" value="Peptidase_M12B"/>
</dbReference>
<dbReference type="GO" id="GO:0004222">
    <property type="term" value="F:metalloendopeptidase activity"/>
    <property type="evidence" value="ECO:0007669"/>
    <property type="project" value="InterPro"/>
</dbReference>
<organism evidence="4 5">
    <name type="scientific">Enterospora canceri</name>
    <dbReference type="NCBI Taxonomy" id="1081671"/>
    <lineage>
        <taxon>Eukaryota</taxon>
        <taxon>Fungi</taxon>
        <taxon>Fungi incertae sedis</taxon>
        <taxon>Microsporidia</taxon>
        <taxon>Enterocytozoonidae</taxon>
        <taxon>Enterospora</taxon>
    </lineage>
</organism>
<feature type="domain" description="Peptidase M12B" evidence="3">
    <location>
        <begin position="210"/>
        <end position="349"/>
    </location>
</feature>
<dbReference type="VEuPathDB" id="MicrosporidiaDB:ECANGB1_668"/>
<proteinExistence type="predicted"/>
<feature type="signal peptide" evidence="2">
    <location>
        <begin position="1"/>
        <end position="19"/>
    </location>
</feature>
<name>A0A1Y1S7M7_9MICR</name>
<protein>
    <recommendedName>
        <fullName evidence="3">Peptidase M12B domain-containing protein</fullName>
    </recommendedName>
</protein>
<gene>
    <name evidence="4" type="ORF">ECANGB1_668</name>
</gene>
<dbReference type="OrthoDB" id="10589666at2759"/>
<keyword evidence="1" id="KW-1133">Transmembrane helix</keyword>
<dbReference type="Gene3D" id="3.40.390.10">
    <property type="entry name" value="Collagenase (Catalytic Domain)"/>
    <property type="match status" value="1"/>
</dbReference>
<reference evidence="4 5" key="1">
    <citation type="journal article" date="2017" name="Environ. Microbiol.">
        <title>Decay of the glycolytic pathway and adaptation to intranuclear parasitism within Enterocytozoonidae microsporidia.</title>
        <authorList>
            <person name="Wiredu Boakye D."/>
            <person name="Jaroenlak P."/>
            <person name="Prachumwat A."/>
            <person name="Williams T.A."/>
            <person name="Bateman K.S."/>
            <person name="Itsathitphaisarn O."/>
            <person name="Sritunyalucksana K."/>
            <person name="Paszkiewicz K.H."/>
            <person name="Moore K.A."/>
            <person name="Stentiford G.D."/>
            <person name="Williams B.A."/>
        </authorList>
    </citation>
    <scope>NUCLEOTIDE SEQUENCE [LARGE SCALE GENOMIC DNA]</scope>
    <source>
        <strain evidence="4 5">GB1</strain>
    </source>
</reference>
<keyword evidence="1" id="KW-0812">Transmembrane</keyword>
<keyword evidence="2" id="KW-0732">Signal</keyword>
<evidence type="ECO:0000256" key="2">
    <source>
        <dbReference type="SAM" id="SignalP"/>
    </source>
</evidence>
<keyword evidence="5" id="KW-1185">Reference proteome</keyword>
<evidence type="ECO:0000313" key="5">
    <source>
        <dbReference type="Proteomes" id="UP000192639"/>
    </source>
</evidence>
<evidence type="ECO:0000313" key="4">
    <source>
        <dbReference type="EMBL" id="ORD94473.1"/>
    </source>
</evidence>
<dbReference type="Proteomes" id="UP000192639">
    <property type="component" value="Unassembled WGS sequence"/>
</dbReference>
<feature type="chain" id="PRO_5012801823" description="Peptidase M12B domain-containing protein" evidence="2">
    <location>
        <begin position="20"/>
        <end position="421"/>
    </location>
</feature>
<dbReference type="InterPro" id="IPR024079">
    <property type="entry name" value="MetalloPept_cat_dom_sf"/>
</dbReference>
<dbReference type="AlphaFoldDB" id="A0A1Y1S7M7"/>
<keyword evidence="1" id="KW-0472">Membrane</keyword>
<evidence type="ECO:0000256" key="1">
    <source>
        <dbReference type="SAM" id="Phobius"/>
    </source>
</evidence>